<dbReference type="EMBL" id="NOXU01000017">
    <property type="protein sequence ID" value="OYQ37161.1"/>
    <property type="molecule type" value="Genomic_DNA"/>
</dbReference>
<comment type="caution">
    <text evidence="2">The sequence shown here is derived from an EMBL/GenBank/DDBJ whole genome shotgun (WGS) entry which is preliminary data.</text>
</comment>
<reference evidence="2 3" key="1">
    <citation type="submission" date="2017-07" db="EMBL/GenBank/DDBJ databases">
        <title>Niveispirillum cyanobacteriorum sp. nov., isolated from cyanobacterial aggregates in a eutrophic lake.</title>
        <authorList>
            <person name="Cai H."/>
        </authorList>
    </citation>
    <scope>NUCLEOTIDE SEQUENCE [LARGE SCALE GENOMIC DNA]</scope>
    <source>
        <strain evidence="3">TH1-14</strain>
    </source>
</reference>
<dbReference type="RefSeq" id="WP_094453254.1">
    <property type="nucleotide sequence ID" value="NZ_NOXU01000017.1"/>
</dbReference>
<evidence type="ECO:0000313" key="2">
    <source>
        <dbReference type="EMBL" id="OYQ37161.1"/>
    </source>
</evidence>
<dbReference type="GO" id="GO:0016757">
    <property type="term" value="F:glycosyltransferase activity"/>
    <property type="evidence" value="ECO:0007669"/>
    <property type="project" value="UniProtKB-ARBA"/>
</dbReference>
<dbReference type="Proteomes" id="UP000216998">
    <property type="component" value="Unassembled WGS sequence"/>
</dbReference>
<organism evidence="2 3">
    <name type="scientific">Niveispirillum lacus</name>
    <dbReference type="NCBI Taxonomy" id="1981099"/>
    <lineage>
        <taxon>Bacteria</taxon>
        <taxon>Pseudomonadati</taxon>
        <taxon>Pseudomonadota</taxon>
        <taxon>Alphaproteobacteria</taxon>
        <taxon>Rhodospirillales</taxon>
        <taxon>Azospirillaceae</taxon>
        <taxon>Niveispirillum</taxon>
    </lineage>
</organism>
<protein>
    <recommendedName>
        <fullName evidence="1">Glycosyltransferase subfamily 4-like N-terminal domain-containing protein</fullName>
    </recommendedName>
</protein>
<name>A0A255Z6W3_9PROT</name>
<feature type="domain" description="Glycosyltransferase subfamily 4-like N-terminal" evidence="1">
    <location>
        <begin position="30"/>
        <end position="217"/>
    </location>
</feature>
<accession>A0A255Z6W3</accession>
<dbReference type="Gene3D" id="3.40.50.2000">
    <property type="entry name" value="Glycogen Phosphorylase B"/>
    <property type="match status" value="1"/>
</dbReference>
<dbReference type="SUPFAM" id="SSF53756">
    <property type="entry name" value="UDP-Glycosyltransferase/glycogen phosphorylase"/>
    <property type="match status" value="1"/>
</dbReference>
<dbReference type="Pfam" id="PF13579">
    <property type="entry name" value="Glyco_trans_4_4"/>
    <property type="match status" value="1"/>
</dbReference>
<evidence type="ECO:0000313" key="3">
    <source>
        <dbReference type="Proteomes" id="UP000216998"/>
    </source>
</evidence>
<dbReference type="Pfam" id="PF13692">
    <property type="entry name" value="Glyco_trans_1_4"/>
    <property type="match status" value="1"/>
</dbReference>
<evidence type="ECO:0000259" key="1">
    <source>
        <dbReference type="Pfam" id="PF13579"/>
    </source>
</evidence>
<sequence length="417" mass="46784">MSTQPQGRVPRYLWLTRYFPYPAHAGDKIYSAKLIEGLAEQNCDVTVFCTGPHPAQGQDLLTEGAARRVEWVICPPSGRRHMLLYPFSRLPHQPLALAASEARRQVQMLLTRQDWDAVLLDYVGMGWTLPLIAPWRRAAGRSSILAYVAHNHEASLRRLSWRQSTARLPVRLAQWIDGRRVIALERALLDNVDLVTVNTRADLALFQADAPRLRYQVLVPGYDGPRLSQRRITAQTPRRVVVVGNFDWIVKQQNLLGFLEAAAIPFARHGIGIDIVGSGPASVLDVWRRRFPGVTIHGRVEAVEPYIQAARISVIPERTGGGFKHKVLNSVFQRSPLFAIAGSVTEMPLEEGRSLRQFSDFPALVQGVIDGIDDVEALDRQQEAAYLACQDQFHWQDRARTLRQVLASCASKEAQPC</sequence>
<proteinExistence type="predicted"/>
<dbReference type="OrthoDB" id="9807209at2"/>
<dbReference type="AlphaFoldDB" id="A0A255Z6W3"/>
<dbReference type="InterPro" id="IPR028098">
    <property type="entry name" value="Glyco_trans_4-like_N"/>
</dbReference>
<keyword evidence="3" id="KW-1185">Reference proteome</keyword>
<gene>
    <name evidence="2" type="ORF">CHU95_02100</name>
</gene>